<evidence type="ECO:0000256" key="1">
    <source>
        <dbReference type="SAM" id="MobiDB-lite"/>
    </source>
</evidence>
<organism evidence="3 4">
    <name type="scientific">Salinibacter ruber</name>
    <dbReference type="NCBI Taxonomy" id="146919"/>
    <lineage>
        <taxon>Bacteria</taxon>
        <taxon>Pseudomonadati</taxon>
        <taxon>Rhodothermota</taxon>
        <taxon>Rhodothermia</taxon>
        <taxon>Rhodothermales</taxon>
        <taxon>Salinibacteraceae</taxon>
        <taxon>Salinibacter</taxon>
    </lineage>
</organism>
<dbReference type="InterPro" id="IPR013229">
    <property type="entry name" value="PEGA"/>
</dbReference>
<dbReference type="Pfam" id="PF08308">
    <property type="entry name" value="PEGA"/>
    <property type="match status" value="1"/>
</dbReference>
<proteinExistence type="predicted"/>
<dbReference type="AlphaFoldDB" id="A0A9X2Q631"/>
<feature type="region of interest" description="Disordered" evidence="1">
    <location>
        <begin position="123"/>
        <end position="148"/>
    </location>
</feature>
<dbReference type="EMBL" id="JANUAE010000009">
    <property type="protein sequence ID" value="MCS3710829.1"/>
    <property type="molecule type" value="Genomic_DNA"/>
</dbReference>
<name>A0A9X2Q631_9BACT</name>
<dbReference type="RefSeq" id="WP_011403501.1">
    <property type="nucleotide sequence ID" value="NZ_CALTRY010000016.1"/>
</dbReference>
<evidence type="ECO:0000259" key="2">
    <source>
        <dbReference type="Pfam" id="PF08308"/>
    </source>
</evidence>
<accession>A0A9X2Q631</accession>
<dbReference type="Proteomes" id="UP001155057">
    <property type="component" value="Unassembled WGS sequence"/>
</dbReference>
<gene>
    <name evidence="3" type="ORF">GGP61_002455</name>
</gene>
<protein>
    <recommendedName>
        <fullName evidence="2">PEGA domain-containing protein</fullName>
    </recommendedName>
</protein>
<reference evidence="3" key="1">
    <citation type="submission" date="2022-08" db="EMBL/GenBank/DDBJ databases">
        <title>Genomic Encyclopedia of Type Strains, Phase V (KMG-V): Genome sequencing to study the core and pangenomes of soil and plant-associated prokaryotes.</title>
        <authorList>
            <person name="Whitman W."/>
        </authorList>
    </citation>
    <scope>NUCLEOTIDE SEQUENCE</scope>
    <source>
        <strain evidence="3">SP3049</strain>
    </source>
</reference>
<feature type="domain" description="PEGA" evidence="2">
    <location>
        <begin position="37"/>
        <end position="98"/>
    </location>
</feature>
<comment type="caution">
    <text evidence="3">The sequence shown here is derived from an EMBL/GenBank/DDBJ whole genome shotgun (WGS) entry which is preliminary data.</text>
</comment>
<evidence type="ECO:0000313" key="4">
    <source>
        <dbReference type="Proteomes" id="UP001155057"/>
    </source>
</evidence>
<evidence type="ECO:0000313" key="3">
    <source>
        <dbReference type="EMBL" id="MCS3710829.1"/>
    </source>
</evidence>
<sequence>MPQSIPPAPSALRSLLVLVASVGMVGCATLIHGSSQEIVVESTPSEAQVEVNGRPVGETPTTTVLKRNREYSISIYQEGYEPHHTTLRPGRSLWATVNLLNFFVPGLLVDASTGALYSLDPGTVAPELQPVDSTAVDPPPSDEEGGAP</sequence>
<dbReference type="GeneID" id="83727656"/>